<proteinExistence type="predicted"/>
<dbReference type="PANTHER" id="PTHR21240:SF28">
    <property type="entry name" value="ISO-OROTATE DECARBOXYLASE (EUROFUNG)"/>
    <property type="match status" value="1"/>
</dbReference>
<dbReference type="GO" id="GO:0005737">
    <property type="term" value="C:cytoplasm"/>
    <property type="evidence" value="ECO:0007669"/>
    <property type="project" value="TreeGrafter"/>
</dbReference>
<dbReference type="InterPro" id="IPR032465">
    <property type="entry name" value="ACMSD"/>
</dbReference>
<dbReference type="AlphaFoldDB" id="A0A3N1CNP3"/>
<dbReference type="InterPro" id="IPR006680">
    <property type="entry name" value="Amidohydro-rel"/>
</dbReference>
<dbReference type="SUPFAM" id="SSF51556">
    <property type="entry name" value="Metallo-dependent hydrolases"/>
    <property type="match status" value="1"/>
</dbReference>
<dbReference type="EMBL" id="RJKE01000001">
    <property type="protein sequence ID" value="ROO82936.1"/>
    <property type="molecule type" value="Genomic_DNA"/>
</dbReference>
<dbReference type="GO" id="GO:0019748">
    <property type="term" value="P:secondary metabolic process"/>
    <property type="evidence" value="ECO:0007669"/>
    <property type="project" value="TreeGrafter"/>
</dbReference>
<sequence length="382" mass="42426">MWEVERVIDADGHVMEPLWLWRDYLDPAFRDRGLRVLRDANDGDKLLIDGAPSRLIRRLGGVVPREGQKIPDWNHLPCRPHFASYEESCTVASWQGPARLEWLDKSGIDATFLFPSLGLIWPREADPVSPYAVAHFDAYNRWVRDMAADSTGRLIPVAQIAHTDSVSADLTHLAEVGFRHVMLPMGVGQSLRGVDAFFAAAQDFEFVVHLHKVAIPHLLPTASPTDLRTAGAGAFYNHVNEVLPGQLLLAALLDDRVLDRFPRLRFAFHECGAGWLPAWLDRARESWETLRSNRSSDLPEHPPSDYFTDADRIFFSVGLGEDLAATPGWLRRRSMLATDYPHPGTPACPASSWTRPLRPLPISDANAVAAGNAARLISAKGG</sequence>
<evidence type="ECO:0000313" key="4">
    <source>
        <dbReference type="Proteomes" id="UP000272400"/>
    </source>
</evidence>
<keyword evidence="1" id="KW-0456">Lyase</keyword>
<dbReference type="GO" id="GO:0016787">
    <property type="term" value="F:hydrolase activity"/>
    <property type="evidence" value="ECO:0007669"/>
    <property type="project" value="UniProtKB-KW"/>
</dbReference>
<comment type="caution">
    <text evidence="3">The sequence shown here is derived from an EMBL/GenBank/DDBJ whole genome shotgun (WGS) entry which is preliminary data.</text>
</comment>
<dbReference type="Proteomes" id="UP000272400">
    <property type="component" value="Unassembled WGS sequence"/>
</dbReference>
<evidence type="ECO:0000259" key="2">
    <source>
        <dbReference type="Pfam" id="PF04909"/>
    </source>
</evidence>
<dbReference type="Gene3D" id="3.20.20.140">
    <property type="entry name" value="Metal-dependent hydrolases"/>
    <property type="match status" value="1"/>
</dbReference>
<feature type="domain" description="Amidohydrolase-related" evidence="2">
    <location>
        <begin position="134"/>
        <end position="376"/>
    </location>
</feature>
<dbReference type="GO" id="GO:0016831">
    <property type="term" value="F:carboxy-lyase activity"/>
    <property type="evidence" value="ECO:0007669"/>
    <property type="project" value="InterPro"/>
</dbReference>
<keyword evidence="3" id="KW-0378">Hydrolase</keyword>
<evidence type="ECO:0000256" key="1">
    <source>
        <dbReference type="ARBA" id="ARBA00023239"/>
    </source>
</evidence>
<dbReference type="PANTHER" id="PTHR21240">
    <property type="entry name" value="2-AMINO-3-CARBOXYLMUCONATE-6-SEMIALDEHYDE DECARBOXYLASE"/>
    <property type="match status" value="1"/>
</dbReference>
<reference evidence="3 4" key="1">
    <citation type="submission" date="2018-11" db="EMBL/GenBank/DDBJ databases">
        <title>Sequencing the genomes of 1000 actinobacteria strains.</title>
        <authorList>
            <person name="Klenk H.-P."/>
        </authorList>
    </citation>
    <scope>NUCLEOTIDE SEQUENCE [LARGE SCALE GENOMIC DNA]</scope>
    <source>
        <strain evidence="3 4">DSM 44254</strain>
    </source>
</reference>
<gene>
    <name evidence="3" type="ORF">EDD29_0423</name>
</gene>
<accession>A0A3N1CNP3</accession>
<dbReference type="Pfam" id="PF04909">
    <property type="entry name" value="Amidohydro_2"/>
    <property type="match status" value="1"/>
</dbReference>
<dbReference type="InterPro" id="IPR032466">
    <property type="entry name" value="Metal_Hydrolase"/>
</dbReference>
<organism evidence="3 4">
    <name type="scientific">Actinocorallia herbida</name>
    <dbReference type="NCBI Taxonomy" id="58109"/>
    <lineage>
        <taxon>Bacteria</taxon>
        <taxon>Bacillati</taxon>
        <taxon>Actinomycetota</taxon>
        <taxon>Actinomycetes</taxon>
        <taxon>Streptosporangiales</taxon>
        <taxon>Thermomonosporaceae</taxon>
        <taxon>Actinocorallia</taxon>
    </lineage>
</organism>
<keyword evidence="4" id="KW-1185">Reference proteome</keyword>
<protein>
    <submittedName>
        <fullName evidence="3">Amidohydrolase family protein</fullName>
    </submittedName>
</protein>
<name>A0A3N1CNP3_9ACTN</name>
<evidence type="ECO:0000313" key="3">
    <source>
        <dbReference type="EMBL" id="ROO82936.1"/>
    </source>
</evidence>
<dbReference type="RefSeq" id="WP_170201258.1">
    <property type="nucleotide sequence ID" value="NZ_RJKE01000001.1"/>
</dbReference>